<dbReference type="InParanoid" id="D2VF30"/>
<dbReference type="Pfam" id="PF00071">
    <property type="entry name" value="Ras"/>
    <property type="match status" value="1"/>
</dbReference>
<sequence length="186" mass="21192">GKSSFVKRLISNEFHGPYIPTLGVSVHAKKFETTHGDITFNIWDCAGQEKFGGKEGYYINGNCAIIMFDCVNSLKSVNNWLRDVVRICEGIPIVLCLNKADLLSEEARQRLKFEIAGFRGRILNYFELSNKDSLNLEDPLEYLAKALLKNKHVSFFSKVRKQQENVFHQKLQNTSMTADANIKTIE</sequence>
<dbReference type="SMART" id="SM00175">
    <property type="entry name" value="RAB"/>
    <property type="match status" value="1"/>
</dbReference>
<evidence type="ECO:0000313" key="8">
    <source>
        <dbReference type="EMBL" id="EFC44611.1"/>
    </source>
</evidence>
<organism evidence="9">
    <name type="scientific">Naegleria gruberi</name>
    <name type="common">Amoeba</name>
    <dbReference type="NCBI Taxonomy" id="5762"/>
    <lineage>
        <taxon>Eukaryota</taxon>
        <taxon>Discoba</taxon>
        <taxon>Heterolobosea</taxon>
        <taxon>Tetramitia</taxon>
        <taxon>Eutetramitia</taxon>
        <taxon>Vahlkampfiidae</taxon>
        <taxon>Naegleria</taxon>
    </lineage>
</organism>
<dbReference type="InterPro" id="IPR005225">
    <property type="entry name" value="Small_GTP-bd"/>
</dbReference>
<keyword evidence="3" id="KW-0813">Transport</keyword>
<evidence type="ECO:0000256" key="2">
    <source>
        <dbReference type="ARBA" id="ARBA00008028"/>
    </source>
</evidence>
<dbReference type="PROSITE" id="PS51419">
    <property type="entry name" value="RAB"/>
    <property type="match status" value="1"/>
</dbReference>
<dbReference type="GO" id="GO:0005737">
    <property type="term" value="C:cytoplasm"/>
    <property type="evidence" value="ECO:0007669"/>
    <property type="project" value="TreeGrafter"/>
</dbReference>
<dbReference type="OrthoDB" id="48625at2759"/>
<keyword evidence="4" id="KW-0547">Nucleotide-binding</keyword>
<proteinExistence type="inferred from homology"/>
<keyword evidence="9" id="KW-1185">Reference proteome</keyword>
<evidence type="ECO:0000256" key="6">
    <source>
        <dbReference type="ARBA" id="ARBA00023134"/>
    </source>
</evidence>
<dbReference type="PANTHER" id="PTHR24071:SF0">
    <property type="entry name" value="GTP-BINDING NUCLEAR PROTEIN RAN"/>
    <property type="match status" value="1"/>
</dbReference>
<dbReference type="GO" id="GO:0006606">
    <property type="term" value="P:protein import into nucleus"/>
    <property type="evidence" value="ECO:0007669"/>
    <property type="project" value="TreeGrafter"/>
</dbReference>
<evidence type="ECO:0000256" key="7">
    <source>
        <dbReference type="ARBA" id="ARBA00023242"/>
    </source>
</evidence>
<keyword evidence="5" id="KW-0653">Protein transport</keyword>
<dbReference type="STRING" id="5762.D2VF30"/>
<keyword evidence="7" id="KW-0539">Nucleus</keyword>
<name>D2VF30_NAEGR</name>
<accession>D2VF30</accession>
<dbReference type="NCBIfam" id="TIGR00231">
    <property type="entry name" value="small_GTP"/>
    <property type="match status" value="1"/>
</dbReference>
<dbReference type="GeneID" id="8856916"/>
<dbReference type="eggNOG" id="KOG0096">
    <property type="taxonomic scope" value="Eukaryota"/>
</dbReference>
<comment type="similarity">
    <text evidence="2">Belongs to the small GTPase superfamily. Ran family.</text>
</comment>
<dbReference type="PROSITE" id="PS51418">
    <property type="entry name" value="RAN"/>
    <property type="match status" value="1"/>
</dbReference>
<dbReference type="AlphaFoldDB" id="D2VF30"/>
<gene>
    <name evidence="8" type="ORF">NAEGRDRAFT_33472</name>
</gene>
<evidence type="ECO:0000313" key="9">
    <source>
        <dbReference type="Proteomes" id="UP000006671"/>
    </source>
</evidence>
<dbReference type="GO" id="GO:0005525">
    <property type="term" value="F:GTP binding"/>
    <property type="evidence" value="ECO:0007669"/>
    <property type="project" value="UniProtKB-KW"/>
</dbReference>
<dbReference type="RefSeq" id="XP_002677355.1">
    <property type="nucleotide sequence ID" value="XM_002677309.1"/>
</dbReference>
<dbReference type="GO" id="GO:0003924">
    <property type="term" value="F:GTPase activity"/>
    <property type="evidence" value="ECO:0007669"/>
    <property type="project" value="InterPro"/>
</dbReference>
<dbReference type="GO" id="GO:0005634">
    <property type="term" value="C:nucleus"/>
    <property type="evidence" value="ECO:0007669"/>
    <property type="project" value="UniProtKB-SubCell"/>
</dbReference>
<dbReference type="InterPro" id="IPR001806">
    <property type="entry name" value="Small_GTPase"/>
</dbReference>
<dbReference type="PRINTS" id="PR00449">
    <property type="entry name" value="RASTRNSFRMNG"/>
</dbReference>
<dbReference type="VEuPathDB" id="AmoebaDB:NAEGRDRAFT_33472"/>
<dbReference type="Proteomes" id="UP000006671">
    <property type="component" value="Unassembled WGS sequence"/>
</dbReference>
<evidence type="ECO:0000256" key="1">
    <source>
        <dbReference type="ARBA" id="ARBA00004123"/>
    </source>
</evidence>
<dbReference type="GO" id="GO:0000054">
    <property type="term" value="P:ribosomal subunit export from nucleus"/>
    <property type="evidence" value="ECO:0007669"/>
    <property type="project" value="TreeGrafter"/>
</dbReference>
<dbReference type="SUPFAM" id="SSF52540">
    <property type="entry name" value="P-loop containing nucleoside triphosphate hydrolases"/>
    <property type="match status" value="1"/>
</dbReference>
<dbReference type="KEGG" id="ngr:NAEGRDRAFT_33472"/>
<dbReference type="PANTHER" id="PTHR24071">
    <property type="entry name" value="RAN GTPASE"/>
    <property type="match status" value="1"/>
</dbReference>
<keyword evidence="6" id="KW-0342">GTP-binding</keyword>
<protein>
    <submittedName>
        <fullName evidence="8">Ran family small GTPase</fullName>
    </submittedName>
</protein>
<evidence type="ECO:0000256" key="5">
    <source>
        <dbReference type="ARBA" id="ARBA00022927"/>
    </source>
</evidence>
<evidence type="ECO:0000256" key="3">
    <source>
        <dbReference type="ARBA" id="ARBA00022448"/>
    </source>
</evidence>
<feature type="non-terminal residue" evidence="8">
    <location>
        <position position="1"/>
    </location>
</feature>
<dbReference type="EMBL" id="GG738867">
    <property type="protein sequence ID" value="EFC44611.1"/>
    <property type="molecule type" value="Genomic_DNA"/>
</dbReference>
<dbReference type="InterPro" id="IPR002041">
    <property type="entry name" value="Ran_GTPase"/>
</dbReference>
<dbReference type="Gene3D" id="3.40.50.300">
    <property type="entry name" value="P-loop containing nucleotide triphosphate hydrolases"/>
    <property type="match status" value="1"/>
</dbReference>
<evidence type="ECO:0000256" key="4">
    <source>
        <dbReference type="ARBA" id="ARBA00022741"/>
    </source>
</evidence>
<dbReference type="SMART" id="SM00176">
    <property type="entry name" value="RAN"/>
    <property type="match status" value="1"/>
</dbReference>
<reference evidence="8 9" key="1">
    <citation type="journal article" date="2010" name="Cell">
        <title>The genome of Naegleria gruberi illuminates early eukaryotic versatility.</title>
        <authorList>
            <person name="Fritz-Laylin L.K."/>
            <person name="Prochnik S.E."/>
            <person name="Ginger M.L."/>
            <person name="Dacks J.B."/>
            <person name="Carpenter M.L."/>
            <person name="Field M.C."/>
            <person name="Kuo A."/>
            <person name="Paredez A."/>
            <person name="Chapman J."/>
            <person name="Pham J."/>
            <person name="Shu S."/>
            <person name="Neupane R."/>
            <person name="Cipriano M."/>
            <person name="Mancuso J."/>
            <person name="Tu H."/>
            <person name="Salamov A."/>
            <person name="Lindquist E."/>
            <person name="Shapiro H."/>
            <person name="Lucas S."/>
            <person name="Grigoriev I.V."/>
            <person name="Cande W.Z."/>
            <person name="Fulton C."/>
            <person name="Rokhsar D.S."/>
            <person name="Dawson S.C."/>
        </authorList>
    </citation>
    <scope>NUCLEOTIDE SEQUENCE [LARGE SCALE GENOMIC DNA]</scope>
    <source>
        <strain evidence="8 9">NEG-M</strain>
    </source>
</reference>
<dbReference type="InterPro" id="IPR027417">
    <property type="entry name" value="P-loop_NTPase"/>
</dbReference>
<dbReference type="SMART" id="SM00173">
    <property type="entry name" value="RAS"/>
    <property type="match status" value="1"/>
</dbReference>
<comment type="subcellular location">
    <subcellularLocation>
        <location evidence="1">Nucleus</location>
    </subcellularLocation>
</comment>